<accession>A0A9N9FH11</accession>
<gene>
    <name evidence="7" type="ORF">FCALED_LOCUS5266</name>
</gene>
<evidence type="ECO:0000256" key="2">
    <source>
        <dbReference type="ARBA" id="ARBA00022737"/>
    </source>
</evidence>
<keyword evidence="8" id="KW-1185">Reference proteome</keyword>
<dbReference type="AlphaFoldDB" id="A0A9N9FH11"/>
<dbReference type="InterPro" id="IPR015915">
    <property type="entry name" value="Kelch-typ_b-propeller"/>
</dbReference>
<reference evidence="7" key="1">
    <citation type="submission" date="2021-06" db="EMBL/GenBank/DDBJ databases">
        <authorList>
            <person name="Kallberg Y."/>
            <person name="Tangrot J."/>
            <person name="Rosling A."/>
        </authorList>
    </citation>
    <scope>NUCLEOTIDE SEQUENCE</scope>
    <source>
        <strain evidence="7">UK204</strain>
    </source>
</reference>
<keyword evidence="1" id="KW-0880">Kelch repeat</keyword>
<feature type="domain" description="Attractin/MKLN-like beta-propeller" evidence="6">
    <location>
        <begin position="18"/>
        <end position="246"/>
    </location>
</feature>
<dbReference type="Gene3D" id="2.120.10.80">
    <property type="entry name" value="Kelch-type beta propeller"/>
    <property type="match status" value="2"/>
</dbReference>
<feature type="signal peptide" evidence="5">
    <location>
        <begin position="1"/>
        <end position="26"/>
    </location>
</feature>
<proteinExistence type="predicted"/>
<organism evidence="7 8">
    <name type="scientific">Funneliformis caledonium</name>
    <dbReference type="NCBI Taxonomy" id="1117310"/>
    <lineage>
        <taxon>Eukaryota</taxon>
        <taxon>Fungi</taxon>
        <taxon>Fungi incertae sedis</taxon>
        <taxon>Mucoromycota</taxon>
        <taxon>Glomeromycotina</taxon>
        <taxon>Glomeromycetes</taxon>
        <taxon>Glomerales</taxon>
        <taxon>Glomeraceae</taxon>
        <taxon>Funneliformis</taxon>
    </lineage>
</organism>
<evidence type="ECO:0000256" key="5">
    <source>
        <dbReference type="SAM" id="SignalP"/>
    </source>
</evidence>
<sequence length="425" mass="47554">MYSPHHNKLVVSIYFLLSWVVVSIDSYTPVGRFGQSSALVGDKIYYFGGEQLPQSNISAALDEVLYLDLSTSFNIKSPAWINITPKSQIPFANTFSTAVSHLNDNDVFIIYLMGGIMVDAKTDEDKFSSFIHAFNTDSNEWASLTTTGEPERRYELSSVIDKSNKIRIFGGVTNQDTGSPTTKWFTDQYVLDIETMIWTSSIYIYDTNINKWDLKFASGSKNIDARRFHTASLTDDGRIIVFGGENVVRGSAQPSLVVLDTKDARSFTWVLPFISEEPNASPLPLMLHSASIVNDYMVVSFGNITDGRKQLNDKIYLFDVKNYQWVSEFIIDSPFKPISHSKPKKTLGKSPSDKGASGDSETDEPKYLGTIIATSIGSLAFGVIITGIIAFIHKKHKRIMRDHKEARKIQELYLQQQTTQPTASV</sequence>
<evidence type="ECO:0000313" key="7">
    <source>
        <dbReference type="EMBL" id="CAG8532990.1"/>
    </source>
</evidence>
<feature type="transmembrane region" description="Helical" evidence="4">
    <location>
        <begin position="367"/>
        <end position="392"/>
    </location>
</feature>
<keyword evidence="2" id="KW-0677">Repeat</keyword>
<dbReference type="InterPro" id="IPR056737">
    <property type="entry name" value="Beta-prop_ATRN-MKLN-like"/>
</dbReference>
<dbReference type="PANTHER" id="PTHR46093:SF18">
    <property type="entry name" value="FIBRONECTIN TYPE-III DOMAIN-CONTAINING PROTEIN"/>
    <property type="match status" value="1"/>
</dbReference>
<comment type="caution">
    <text evidence="7">The sequence shown here is derived from an EMBL/GenBank/DDBJ whole genome shotgun (WGS) entry which is preliminary data.</text>
</comment>
<dbReference type="OrthoDB" id="432528at2759"/>
<evidence type="ECO:0000256" key="4">
    <source>
        <dbReference type="SAM" id="Phobius"/>
    </source>
</evidence>
<dbReference type="PANTHER" id="PTHR46093">
    <property type="entry name" value="ACYL-COA-BINDING DOMAIN-CONTAINING PROTEIN 5"/>
    <property type="match status" value="1"/>
</dbReference>
<dbReference type="Pfam" id="PF24981">
    <property type="entry name" value="Beta-prop_ATRN-LZTR1"/>
    <property type="match status" value="1"/>
</dbReference>
<feature type="chain" id="PRO_5040137341" evidence="5">
    <location>
        <begin position="27"/>
        <end position="425"/>
    </location>
</feature>
<evidence type="ECO:0000256" key="1">
    <source>
        <dbReference type="ARBA" id="ARBA00022441"/>
    </source>
</evidence>
<name>A0A9N9FH11_9GLOM</name>
<feature type="region of interest" description="Disordered" evidence="3">
    <location>
        <begin position="341"/>
        <end position="362"/>
    </location>
</feature>
<dbReference type="EMBL" id="CAJVPQ010001119">
    <property type="protein sequence ID" value="CAG8532990.1"/>
    <property type="molecule type" value="Genomic_DNA"/>
</dbReference>
<keyword evidence="4" id="KW-1133">Transmembrane helix</keyword>
<evidence type="ECO:0000259" key="6">
    <source>
        <dbReference type="Pfam" id="PF24981"/>
    </source>
</evidence>
<dbReference type="Proteomes" id="UP000789570">
    <property type="component" value="Unassembled WGS sequence"/>
</dbReference>
<protein>
    <submittedName>
        <fullName evidence="7">431_t:CDS:1</fullName>
    </submittedName>
</protein>
<evidence type="ECO:0000256" key="3">
    <source>
        <dbReference type="SAM" id="MobiDB-lite"/>
    </source>
</evidence>
<evidence type="ECO:0000313" key="8">
    <source>
        <dbReference type="Proteomes" id="UP000789570"/>
    </source>
</evidence>
<dbReference type="SUPFAM" id="SSF117281">
    <property type="entry name" value="Kelch motif"/>
    <property type="match status" value="2"/>
</dbReference>
<keyword evidence="4" id="KW-0812">Transmembrane</keyword>
<keyword evidence="4" id="KW-0472">Membrane</keyword>
<keyword evidence="5" id="KW-0732">Signal</keyword>